<keyword evidence="2" id="KW-1185">Reference proteome</keyword>
<organism evidence="1 2">
    <name type="scientific">Avena sativa</name>
    <name type="common">Oat</name>
    <dbReference type="NCBI Taxonomy" id="4498"/>
    <lineage>
        <taxon>Eukaryota</taxon>
        <taxon>Viridiplantae</taxon>
        <taxon>Streptophyta</taxon>
        <taxon>Embryophyta</taxon>
        <taxon>Tracheophyta</taxon>
        <taxon>Spermatophyta</taxon>
        <taxon>Magnoliopsida</taxon>
        <taxon>Liliopsida</taxon>
        <taxon>Poales</taxon>
        <taxon>Poaceae</taxon>
        <taxon>BOP clade</taxon>
        <taxon>Pooideae</taxon>
        <taxon>Poodae</taxon>
        <taxon>Poeae</taxon>
        <taxon>Poeae Chloroplast Group 1 (Aveneae type)</taxon>
        <taxon>Aveninae</taxon>
        <taxon>Avena</taxon>
    </lineage>
</organism>
<evidence type="ECO:0000313" key="2">
    <source>
        <dbReference type="Proteomes" id="UP001732700"/>
    </source>
</evidence>
<name>A0ACD5Z3X6_AVESA</name>
<sequence length="727" mass="83516">MLHKEKMRPEINGDIDVRKEIIGSRRKGRLAISTSPRVTSSPGVNILINATAHRRESINEAAHRRESINEAAHIRPKMTGSPEGSNSQESLNSPSQQPPISPSLHDLSPDGRMTSSYEVEPIYQGNKLVKGRCGHCQKIFPASRDSGSSQIGRHLKVCPAKLAKNEMVDKMVRPEGIDPDWKFDPVIARRKLVKFIVVNEMPFLLVESSSFREFTKSLNPWFENVSRTTLKNDCEAAFQMHGDRMKKYFENLDSRVSLTGDMWTSNQKLGYLCMTCHFISDDCKLHKSIIRFSMMETPHNSLNMFDVVLRSIQEWNIEDKLFSFTLDNASVNIAMLNHLRENLENKGFLVSNGVLLHYRCGTHVFNIIAQYGLKEVKPTVNNIRESCKFVRSSQTRVEKFLDIVMQVGLTSKYKSPSVDVTTRWNSTYLMLEAALPLRGAFSSLEKHDKDYAFAPLATEWKLAEAVCKLLRVFYTATNTLSGSNYPTSHLYFYQLWNIKKTLNKEEASLKMKIRNKEASSQDHIIDRMVQQMQIKFNEYWLESYKSACIPVIFDPRFKYDLLDYLLRDFGNEEEVGTWMGEVKKTMQKLFDEYNLEVSANSQREMDSPNTEEVEVEDDPLVEWDQHMRSKRRQASNELDCYLKEELLPRKKEVDILQWWKVSSSKYPVLSKMARDILAIPASTVPSESAFSTGGRVVSDYRSSLSSSTVEILICLQDWFKAAELERA</sequence>
<reference evidence="1" key="2">
    <citation type="submission" date="2025-09" db="UniProtKB">
        <authorList>
            <consortium name="EnsemblPlants"/>
        </authorList>
    </citation>
    <scope>IDENTIFICATION</scope>
</reference>
<protein>
    <submittedName>
        <fullName evidence="1">Uncharacterized protein</fullName>
    </submittedName>
</protein>
<accession>A0ACD5Z3X6</accession>
<dbReference type="EnsemblPlants" id="AVESA.00010b.r2.6CG1087930.1">
    <property type="protein sequence ID" value="AVESA.00010b.r2.6CG1087930.1.CDS"/>
    <property type="gene ID" value="AVESA.00010b.r2.6CG1087930"/>
</dbReference>
<evidence type="ECO:0000313" key="1">
    <source>
        <dbReference type="EnsemblPlants" id="AVESA.00010b.r2.6CG1087930.1.CDS"/>
    </source>
</evidence>
<proteinExistence type="predicted"/>
<dbReference type="Proteomes" id="UP001732700">
    <property type="component" value="Chromosome 6C"/>
</dbReference>
<reference evidence="1" key="1">
    <citation type="submission" date="2021-05" db="EMBL/GenBank/DDBJ databases">
        <authorList>
            <person name="Scholz U."/>
            <person name="Mascher M."/>
            <person name="Fiebig A."/>
        </authorList>
    </citation>
    <scope>NUCLEOTIDE SEQUENCE [LARGE SCALE GENOMIC DNA]</scope>
</reference>